<evidence type="ECO:0000256" key="1">
    <source>
        <dbReference type="SAM" id="Phobius"/>
    </source>
</evidence>
<dbReference type="Gene3D" id="3.30.450.40">
    <property type="match status" value="1"/>
</dbReference>
<feature type="transmembrane region" description="Helical" evidence="1">
    <location>
        <begin position="45"/>
        <end position="78"/>
    </location>
</feature>
<organism evidence="3 4">
    <name type="scientific">Candidatus Acidulodesulfobacterium acidiphilum</name>
    <dbReference type="NCBI Taxonomy" id="2597224"/>
    <lineage>
        <taxon>Bacteria</taxon>
        <taxon>Deltaproteobacteria</taxon>
        <taxon>Candidatus Acidulodesulfobacterales</taxon>
        <taxon>Candidatus Acidulodesulfobacterium</taxon>
    </lineage>
</organism>
<dbReference type="AlphaFoldDB" id="A0A520XDJ3"/>
<evidence type="ECO:0000313" key="4">
    <source>
        <dbReference type="Proteomes" id="UP000322454"/>
    </source>
</evidence>
<sequence length="422" mass="50089">MKFKVNFRDVNIKILTVEIFIFFAVIVFSGYFINKHNPLGLKGSVNYFLIFLTVITLFYGIVAGLISLILSLPILLYFYSPFPTNFFLFNLLMVLVFGEFYFYWNRNVKKAEEKSEYVEEKFNELRKNFYFLKLSFDQIEKSYVTKQVTVRGMIQDIKKLFAYGEKPYSEMVTMLSQLFKIERASLFIKNKSGKKYEDVGDVGEPVKFELNDYLLEEAFREKTLTYLPSLLNKDENEHSEYLAVIPVFNLDNLDAVFLIKEIAFVEYNKENLLLIYLFIFYFFENLKNIKGLSQETKKFIELFDIDFLLEIERLHKIWEKFKIESSIVAFYLKDDKYSKDFYSIMEDKVRNLDMIEAVDNYKIAIVMLPFTPKSGCKSFVSRISRGIIDRFGETFYKDLRQEIFQIDKEPAELIENIVVKKK</sequence>
<dbReference type="Gene3D" id="3.30.70.2880">
    <property type="match status" value="1"/>
</dbReference>
<dbReference type="Proteomes" id="UP000322454">
    <property type="component" value="Unassembled WGS sequence"/>
</dbReference>
<keyword evidence="1" id="KW-0812">Transmembrane</keyword>
<dbReference type="InterPro" id="IPR031583">
    <property type="entry name" value="PelD_GGDEF"/>
</dbReference>
<dbReference type="Pfam" id="PF16963">
    <property type="entry name" value="PelD_GGDEF"/>
    <property type="match status" value="1"/>
</dbReference>
<dbReference type="InterPro" id="IPR038367">
    <property type="entry name" value="PelD_GGDEF_sf"/>
</dbReference>
<feature type="transmembrane region" description="Helical" evidence="1">
    <location>
        <begin position="12"/>
        <end position="33"/>
    </location>
</feature>
<dbReference type="InterPro" id="IPR029016">
    <property type="entry name" value="GAF-like_dom_sf"/>
</dbReference>
<accession>A0A520XDJ3</accession>
<comment type="caution">
    <text evidence="3">The sequence shown here is derived from an EMBL/GenBank/DDBJ whole genome shotgun (WGS) entry which is preliminary data.</text>
</comment>
<reference evidence="3 4" key="1">
    <citation type="submission" date="2019-01" db="EMBL/GenBank/DDBJ databases">
        <title>Insights into ecological role of a new deltaproteobacterial order Candidatus Sinidesulfobacterales (Sva0485) by metagenomics and metatranscriptomics.</title>
        <authorList>
            <person name="Tan S."/>
            <person name="Liu J."/>
            <person name="Fang Y."/>
            <person name="Hedlund B."/>
            <person name="Lian Z.-H."/>
            <person name="Huang L.-Y."/>
            <person name="Li J.-T."/>
            <person name="Huang L.-N."/>
            <person name="Li W.-J."/>
            <person name="Jiang H.-C."/>
            <person name="Dong H.-L."/>
            <person name="Shu W.-S."/>
        </authorList>
    </citation>
    <scope>NUCLEOTIDE SEQUENCE [LARGE SCALE GENOMIC DNA]</scope>
    <source>
        <strain evidence="3">AP4</strain>
    </source>
</reference>
<dbReference type="EMBL" id="SHMQ01000011">
    <property type="protein sequence ID" value="RZV39269.1"/>
    <property type="molecule type" value="Genomic_DNA"/>
</dbReference>
<keyword evidence="1" id="KW-1133">Transmembrane helix</keyword>
<protein>
    <recommendedName>
        <fullName evidence="2">PelD GGDEF domain-containing protein</fullName>
    </recommendedName>
</protein>
<feature type="transmembrane region" description="Helical" evidence="1">
    <location>
        <begin position="84"/>
        <end position="104"/>
    </location>
</feature>
<evidence type="ECO:0000313" key="3">
    <source>
        <dbReference type="EMBL" id="RZV39269.1"/>
    </source>
</evidence>
<name>A0A520XDJ3_9DELT</name>
<evidence type="ECO:0000259" key="2">
    <source>
        <dbReference type="Pfam" id="PF16963"/>
    </source>
</evidence>
<feature type="domain" description="PelD GGDEF" evidence="2">
    <location>
        <begin position="306"/>
        <end position="402"/>
    </location>
</feature>
<gene>
    <name evidence="3" type="ORF">EVJ48_04895</name>
</gene>
<keyword evidence="1" id="KW-0472">Membrane</keyword>
<proteinExistence type="predicted"/>